<dbReference type="Gene3D" id="2.120.10.80">
    <property type="entry name" value="Kelch-type beta propeller"/>
    <property type="match status" value="2"/>
</dbReference>
<dbReference type="eggNOG" id="KOG0379">
    <property type="taxonomic scope" value="Eukaryota"/>
</dbReference>
<evidence type="ECO:0000256" key="2">
    <source>
        <dbReference type="ARBA" id="ARBA00022737"/>
    </source>
</evidence>
<reference evidence="3" key="2">
    <citation type="journal article" date="2007" name="Science">
        <title>Draft genome sequence of the sexually transmitted pathogen Trichomonas vaginalis.</title>
        <authorList>
            <person name="Carlton J.M."/>
            <person name="Hirt R.P."/>
            <person name="Silva J.C."/>
            <person name="Delcher A.L."/>
            <person name="Schatz M."/>
            <person name="Zhao Q."/>
            <person name="Wortman J.R."/>
            <person name="Bidwell S.L."/>
            <person name="Alsmark U.C.M."/>
            <person name="Besteiro S."/>
            <person name="Sicheritz-Ponten T."/>
            <person name="Noel C.J."/>
            <person name="Dacks J.B."/>
            <person name="Foster P.G."/>
            <person name="Simillion C."/>
            <person name="Van de Peer Y."/>
            <person name="Miranda-Saavedra D."/>
            <person name="Barton G.J."/>
            <person name="Westrop G.D."/>
            <person name="Mueller S."/>
            <person name="Dessi D."/>
            <person name="Fiori P.L."/>
            <person name="Ren Q."/>
            <person name="Paulsen I."/>
            <person name="Zhang H."/>
            <person name="Bastida-Corcuera F.D."/>
            <person name="Simoes-Barbosa A."/>
            <person name="Brown M.T."/>
            <person name="Hayes R.D."/>
            <person name="Mukherjee M."/>
            <person name="Okumura C.Y."/>
            <person name="Schneider R."/>
            <person name="Smith A.J."/>
            <person name="Vanacova S."/>
            <person name="Villalvazo M."/>
            <person name="Haas B.J."/>
            <person name="Pertea M."/>
            <person name="Feldblyum T.V."/>
            <person name="Utterback T.R."/>
            <person name="Shu C.L."/>
            <person name="Osoegawa K."/>
            <person name="de Jong P.J."/>
            <person name="Hrdy I."/>
            <person name="Horvathova L."/>
            <person name="Zubacova Z."/>
            <person name="Dolezal P."/>
            <person name="Malik S.B."/>
            <person name="Logsdon J.M. Jr."/>
            <person name="Henze K."/>
            <person name="Gupta A."/>
            <person name="Wang C.C."/>
            <person name="Dunne R.L."/>
            <person name="Upcroft J.A."/>
            <person name="Upcroft P."/>
            <person name="White O."/>
            <person name="Salzberg S.L."/>
            <person name="Tang P."/>
            <person name="Chiu C.-H."/>
            <person name="Lee Y.-S."/>
            <person name="Embley T.M."/>
            <person name="Coombs G.H."/>
            <person name="Mottram J.C."/>
            <person name="Tachezy J."/>
            <person name="Fraser-Liggett C.M."/>
            <person name="Johnson P.J."/>
        </authorList>
    </citation>
    <scope>NUCLEOTIDE SEQUENCE [LARGE SCALE GENOMIC DNA]</scope>
    <source>
        <strain evidence="3">G3</strain>
    </source>
</reference>
<protein>
    <submittedName>
        <fullName evidence="3">Kelch motif family protein</fullName>
    </submittedName>
</protein>
<dbReference type="Pfam" id="PF24681">
    <property type="entry name" value="Kelch_KLHDC2_KLHL20_DRC7"/>
    <property type="match status" value="1"/>
</dbReference>
<dbReference type="AlphaFoldDB" id="A2E6G1"/>
<evidence type="ECO:0000313" key="3">
    <source>
        <dbReference type="EMBL" id="EAY11774.1"/>
    </source>
</evidence>
<keyword evidence="1" id="KW-0880">Kelch repeat</keyword>
<dbReference type="VEuPathDB" id="TrichDB:TVAG_106690"/>
<dbReference type="VEuPathDB" id="TrichDB:TVAGG3_0040210"/>
<dbReference type="OMA" id="DIGANTW"/>
<keyword evidence="4" id="KW-1185">Reference proteome</keyword>
<reference evidence="3" key="1">
    <citation type="submission" date="2006-10" db="EMBL/GenBank/DDBJ databases">
        <authorList>
            <person name="Amadeo P."/>
            <person name="Zhao Q."/>
            <person name="Wortman J."/>
            <person name="Fraser-Liggett C."/>
            <person name="Carlton J."/>
        </authorList>
    </citation>
    <scope>NUCLEOTIDE SEQUENCE</scope>
    <source>
        <strain evidence="3">G3</strain>
    </source>
</reference>
<dbReference type="EMBL" id="DS113313">
    <property type="protein sequence ID" value="EAY11774.1"/>
    <property type="molecule type" value="Genomic_DNA"/>
</dbReference>
<dbReference type="OrthoDB" id="45365at2759"/>
<dbReference type="RefSeq" id="XP_001323997.1">
    <property type="nucleotide sequence ID" value="XM_001323962.1"/>
</dbReference>
<accession>A2E6G1</accession>
<name>A2E6G1_TRIV3</name>
<evidence type="ECO:0000313" key="4">
    <source>
        <dbReference type="Proteomes" id="UP000001542"/>
    </source>
</evidence>
<organism evidence="3 4">
    <name type="scientific">Trichomonas vaginalis (strain ATCC PRA-98 / G3)</name>
    <dbReference type="NCBI Taxonomy" id="412133"/>
    <lineage>
        <taxon>Eukaryota</taxon>
        <taxon>Metamonada</taxon>
        <taxon>Parabasalia</taxon>
        <taxon>Trichomonadida</taxon>
        <taxon>Trichomonadidae</taxon>
        <taxon>Trichomonas</taxon>
    </lineage>
</organism>
<dbReference type="SMR" id="A2E6G1"/>
<dbReference type="PANTHER" id="PTHR46093">
    <property type="entry name" value="ACYL-COA-BINDING DOMAIN-CONTAINING PROTEIN 5"/>
    <property type="match status" value="1"/>
</dbReference>
<keyword evidence="2" id="KW-0677">Repeat</keyword>
<dbReference type="KEGG" id="tva:4769732"/>
<proteinExistence type="predicted"/>
<gene>
    <name evidence="3" type="ORF">TVAG_106690</name>
</gene>
<dbReference type="InParanoid" id="A2E6G1"/>
<sequence>MGAGQSEIAYNSAVTAAGYTSITDSEEDIPKSTSFAEANEYCLSNTIIKTPFHANWHMHEGAFYPPSPRMGTAFVYNPNNHRIYYAFGEKANNEYSTELVCYDIGANTWSTVIQDLGIGRSHATATLIGNDLYIFGGNNNETYYNQLIKVNLNTNEFSQLQGHGEVPSPRNNAVIGNFNGKIYIWGGFSKVNVDSNIYVYDLKSNTWSIVDCDFTPRPTAGFTQIYDKIYIYGSHNTDGMLILDLQKCAFELIPNKGSYPQTTLNYPSVVACGSNYILCFGGTSDFVFSHLFAYDVLRRWWFLFHIKPVMNDQHKGEISDIGLFKVPRNHSAAAVYDTKNRQIIYTFGSKLDQDSPLGIFEMAKGIAQCNQREDMVAMLR</sequence>
<dbReference type="InterPro" id="IPR015915">
    <property type="entry name" value="Kelch-typ_b-propeller"/>
</dbReference>
<evidence type="ECO:0000256" key="1">
    <source>
        <dbReference type="ARBA" id="ARBA00022441"/>
    </source>
</evidence>
<dbReference type="SUPFAM" id="SSF117281">
    <property type="entry name" value="Kelch motif"/>
    <property type="match status" value="1"/>
</dbReference>
<dbReference type="Proteomes" id="UP000001542">
    <property type="component" value="Unassembled WGS sequence"/>
</dbReference>
<dbReference type="STRING" id="5722.A2E6G1"/>
<dbReference type="PANTHER" id="PTHR46093:SF18">
    <property type="entry name" value="FIBRONECTIN TYPE-III DOMAIN-CONTAINING PROTEIN"/>
    <property type="match status" value="1"/>
</dbReference>